<dbReference type="CDD" id="cd00022">
    <property type="entry name" value="BIR"/>
    <property type="match status" value="1"/>
</dbReference>
<feature type="region of interest" description="Disordered" evidence="3">
    <location>
        <begin position="277"/>
        <end position="309"/>
    </location>
</feature>
<keyword evidence="1" id="KW-0479">Metal-binding</keyword>
<organism evidence="4 5">
    <name type="scientific">Niveomyces insectorum RCEF 264</name>
    <dbReference type="NCBI Taxonomy" id="1081102"/>
    <lineage>
        <taxon>Eukaryota</taxon>
        <taxon>Fungi</taxon>
        <taxon>Dikarya</taxon>
        <taxon>Ascomycota</taxon>
        <taxon>Pezizomycotina</taxon>
        <taxon>Sordariomycetes</taxon>
        <taxon>Hypocreomycetidae</taxon>
        <taxon>Hypocreales</taxon>
        <taxon>Cordycipitaceae</taxon>
        <taxon>Niveomyces</taxon>
    </lineage>
</organism>
<dbReference type="OrthoDB" id="2196114at2759"/>
<feature type="region of interest" description="Disordered" evidence="3">
    <location>
        <begin position="621"/>
        <end position="646"/>
    </location>
</feature>
<dbReference type="InterPro" id="IPR001370">
    <property type="entry name" value="BIR_rpt"/>
</dbReference>
<evidence type="ECO:0000256" key="3">
    <source>
        <dbReference type="SAM" id="MobiDB-lite"/>
    </source>
</evidence>
<evidence type="ECO:0000256" key="1">
    <source>
        <dbReference type="ARBA" id="ARBA00022723"/>
    </source>
</evidence>
<dbReference type="SMART" id="SM00238">
    <property type="entry name" value="BIR"/>
    <property type="match status" value="2"/>
</dbReference>
<dbReference type="InterPro" id="IPR051190">
    <property type="entry name" value="Baculoviral_IAP"/>
</dbReference>
<dbReference type="PROSITE" id="PS50143">
    <property type="entry name" value="BIR_REPEAT_2"/>
    <property type="match status" value="2"/>
</dbReference>
<protein>
    <submittedName>
        <fullName evidence="4">Chromosome segregation protein</fullName>
    </submittedName>
</protein>
<sequence length="777" mass="85046">MEAVGDDDRYFIFENRLASFQGHQPVAKRRTSSANGYKTPKVFSWPHKTPAPIDLARAGFFFNPQPGNPDNVRCFLCHKDLDGWEEDDDPLQEHLKHSGACGWAICAAIELELGETVNEDPRLPYLFEARKSTFAGRWPYESKKGWKCKVKQLAEAGWKYTPTLESDDNTTCAYCQLALDGWEARMSINEDRPSIATTASDMRFPADLDDSVLTIATVATQGGRKATARGRKAAGATTKSRGRKARSVKTDESDEARKLVDSRTNVDTDAVEIVEPRALAKPARGRKRGSSEMELGDATPVPETPQKRVAQVRASMSGNLLGRTGNGEYAMFDPKLYEPDEASVEAELRALKKDMEFEPSLQIEMPKRGRKTGTRKVSKQTKKKNVATPQPKSETTEHGEMGLRQPSRPFEQTEQEPEARPNLQSRPQLQHEHEPTSDPALVLASAEAAQPARKGQQKTRSKAKKVLPLLNTEEPDELHEDSIVSVSSTDAAGQSAAETQPVLLSKTRSMPPNQWNELQFSPGRNTTISHGNTTQLVSPTSAVNMMNAIPSLPAANAPVVGAPTLNTTISTAESTKVIPSQAGKALSLLPQNEQNKQGGFPTPPLPATPQRSKKFLAPAARQVTLSPSPSPRQSSDVENQPPSFYGRPMVNTKGQNAVFPTVQLAASSSTPVRVAMSPVKWHNIIGGLRSTVEWTGVDVDTVFGLEADYEGDVSKASLLKGTDLNTPEKAMTVEEFIFHNAGKAERLLKEECEVMVSMFERQGTQAMQVIESLVVAE</sequence>
<feature type="region of interest" description="Disordered" evidence="3">
    <location>
        <begin position="359"/>
        <end position="481"/>
    </location>
</feature>
<gene>
    <name evidence="4" type="ORF">SPI_00006</name>
</gene>
<evidence type="ECO:0000256" key="2">
    <source>
        <dbReference type="ARBA" id="ARBA00022833"/>
    </source>
</evidence>
<dbReference type="Gene3D" id="1.10.1170.10">
    <property type="entry name" value="Inhibitor Of Apoptosis Protein (2mihbC-IAP-1), Chain A"/>
    <property type="match status" value="2"/>
</dbReference>
<feature type="compositionally biased region" description="Basic residues" evidence="3">
    <location>
        <begin position="368"/>
        <end position="385"/>
    </location>
</feature>
<proteinExistence type="predicted"/>
<evidence type="ECO:0000313" key="5">
    <source>
        <dbReference type="Proteomes" id="UP000076874"/>
    </source>
</evidence>
<feature type="region of interest" description="Disordered" evidence="3">
    <location>
        <begin position="223"/>
        <end position="263"/>
    </location>
</feature>
<dbReference type="AlphaFoldDB" id="A0A167ZQZ7"/>
<feature type="compositionally biased region" description="Basic and acidic residues" evidence="3">
    <location>
        <begin position="248"/>
        <end position="263"/>
    </location>
</feature>
<accession>A0A167ZQZ7</accession>
<dbReference type="PANTHER" id="PTHR46771">
    <property type="entry name" value="DETERIN"/>
    <property type="match status" value="1"/>
</dbReference>
<keyword evidence="5" id="KW-1185">Reference proteome</keyword>
<dbReference type="STRING" id="1081102.A0A167ZQZ7"/>
<name>A0A167ZQZ7_9HYPO</name>
<dbReference type="GO" id="GO:0046872">
    <property type="term" value="F:metal ion binding"/>
    <property type="evidence" value="ECO:0007669"/>
    <property type="project" value="UniProtKB-KW"/>
</dbReference>
<reference evidence="4 5" key="1">
    <citation type="journal article" date="2016" name="Genome Biol. Evol.">
        <title>Divergent and convergent evolution of fungal pathogenicity.</title>
        <authorList>
            <person name="Shang Y."/>
            <person name="Xiao G."/>
            <person name="Zheng P."/>
            <person name="Cen K."/>
            <person name="Zhan S."/>
            <person name="Wang C."/>
        </authorList>
    </citation>
    <scope>NUCLEOTIDE SEQUENCE [LARGE SCALE GENOMIC DNA]</scope>
    <source>
        <strain evidence="4 5">RCEF 264</strain>
    </source>
</reference>
<dbReference type="EMBL" id="AZHD01000001">
    <property type="protein sequence ID" value="OAA67811.1"/>
    <property type="molecule type" value="Genomic_DNA"/>
</dbReference>
<keyword evidence="2" id="KW-0862">Zinc</keyword>
<feature type="compositionally biased region" description="Basic residues" evidence="3">
    <location>
        <begin position="455"/>
        <end position="465"/>
    </location>
</feature>
<evidence type="ECO:0000313" key="4">
    <source>
        <dbReference type="EMBL" id="OAA67811.1"/>
    </source>
</evidence>
<dbReference type="Proteomes" id="UP000076874">
    <property type="component" value="Unassembled WGS sequence"/>
</dbReference>
<feature type="compositionally biased region" description="Polar residues" evidence="3">
    <location>
        <begin position="623"/>
        <end position="642"/>
    </location>
</feature>
<dbReference type="PANTHER" id="PTHR46771:SF5">
    <property type="entry name" value="DETERIN"/>
    <property type="match status" value="1"/>
</dbReference>
<dbReference type="SUPFAM" id="SSF57924">
    <property type="entry name" value="Inhibitor of apoptosis (IAP) repeat"/>
    <property type="match status" value="2"/>
</dbReference>
<dbReference type="Pfam" id="PF00653">
    <property type="entry name" value="BIR"/>
    <property type="match status" value="2"/>
</dbReference>
<comment type="caution">
    <text evidence="4">The sequence shown here is derived from an EMBL/GenBank/DDBJ whole genome shotgun (WGS) entry which is preliminary data.</text>
</comment>